<sequence>CKHEIEKIIRKAGHNLPVTIKTVDGIIMQTVVGTIATTMLRTLALLCLLAPAALSLFFDSTRPVGFRYKFELNPLGFEVTNFLNGPRSNTSAASKGWVNVERPYSAAGYEALQLWCPAKDYSVCILTDETGYTAGMHISIPYDKFTPALDMAELGFKIWSPEVDGTTIKYYTKAQYFVSADAATRIAYAKPDKDLIRADYVAVEGFNGELVQIGKDFSNLDSIFTKQACIPWMGLHYYYDMSASLECSASTILTWFPLYEKKALIGMGFLVPGTLTLAKGDNDNFEHPKKSDVETYRIRQIRPSLCSRYEDFYAQVEIQSDIFSTNESCPVQALNTTDSRYIETPAKSFLTSEQFLQNDPRSIEAPAYSPLTPGPGQLLQNDPRSIEAPAYSPLTPGPGQLLQNDPRSIEAPAYSPLTPGPGQLLQNDPRSIEAPAYSPLTPAPAYSPLTPGPGQLLQNDPRSIEAPAYSPLTPGPGQLLQNDPRSIEAPAYSPLTPKELTLKNNSSACSSSKVGVSNFTAYLSPFNSETSASPIPSMSPQTKKLFQTLVGDGFNSDDSVKDPNYEGDEDEIDSSDYLEEQTSPRTINVEVEYIHQASRAIVKKKSKKEGHLMPKNKQDDFDKIEEDICAENEERADVEKRADNENDCEQDLGVMENEEIDIRKGRPKKGRKRIGIFSRCEIKKRKYDNKPYTDRKHNLIQPKEFRNMQCSCKKMCSNLVSTEERRKEFNTYMHLGSYTAQMLYITKCVEEINKKRTYQPDPNKTSKPKEFTRVYNLGGKIVCREMFLKTLQITTQKVDTALKKMRIGSLTDQRGVTGGKNNRLSSEEYKLAEEVINKLPKYKSHYRRENTDADYLQPGMTMIVNSGPQCLYDMVGESGVITLHTYFIETPRQVLCL</sequence>
<dbReference type="EMBL" id="JACKWZ010000044">
    <property type="protein sequence ID" value="KAF9419324.1"/>
    <property type="molecule type" value="Genomic_DNA"/>
</dbReference>
<organism evidence="3 4">
    <name type="scientific">Spodoptera exigua</name>
    <name type="common">Beet armyworm</name>
    <name type="synonym">Noctua fulgens</name>
    <dbReference type="NCBI Taxonomy" id="7107"/>
    <lineage>
        <taxon>Eukaryota</taxon>
        <taxon>Metazoa</taxon>
        <taxon>Ecdysozoa</taxon>
        <taxon>Arthropoda</taxon>
        <taxon>Hexapoda</taxon>
        <taxon>Insecta</taxon>
        <taxon>Pterygota</taxon>
        <taxon>Neoptera</taxon>
        <taxon>Endopterygota</taxon>
        <taxon>Lepidoptera</taxon>
        <taxon>Glossata</taxon>
        <taxon>Ditrysia</taxon>
        <taxon>Noctuoidea</taxon>
        <taxon>Noctuidae</taxon>
        <taxon>Amphipyrinae</taxon>
        <taxon>Spodoptera</taxon>
    </lineage>
</organism>
<evidence type="ECO:0000313" key="4">
    <source>
        <dbReference type="Proteomes" id="UP000648187"/>
    </source>
</evidence>
<comment type="caution">
    <text evidence="3">The sequence shown here is derived from an EMBL/GenBank/DDBJ whole genome shotgun (WGS) entry which is preliminary data.</text>
</comment>
<accession>A0A835GM65</accession>
<dbReference type="PANTHER" id="PTHR10773">
    <property type="entry name" value="DNA-DIRECTED RNA POLYMERASES I, II, AND III SUBUNIT RPABC2"/>
    <property type="match status" value="1"/>
</dbReference>
<reference evidence="3" key="1">
    <citation type="submission" date="2020-08" db="EMBL/GenBank/DDBJ databases">
        <title>Spodoptera exigua strain:BAW_Kor-Di-RS1 Genome sequencing and assembly.</title>
        <authorList>
            <person name="Kim J."/>
            <person name="Nam H.Y."/>
            <person name="Kwon M."/>
            <person name="Choi J.H."/>
            <person name="Cho S.R."/>
            <person name="Kim G.-H."/>
        </authorList>
    </citation>
    <scope>NUCLEOTIDE SEQUENCE</scope>
    <source>
        <strain evidence="3">BAW_Kor-Di-RS1</strain>
        <tissue evidence="3">Whole-body</tissue>
    </source>
</reference>
<evidence type="ECO:0000256" key="1">
    <source>
        <dbReference type="SAM" id="MobiDB-lite"/>
    </source>
</evidence>
<feature type="non-terminal residue" evidence="3">
    <location>
        <position position="1"/>
    </location>
</feature>
<feature type="transmembrane region" description="Helical" evidence="2">
    <location>
        <begin position="38"/>
        <end position="58"/>
    </location>
</feature>
<proteinExistence type="predicted"/>
<keyword evidence="2" id="KW-0472">Membrane</keyword>
<keyword evidence="2" id="KW-0812">Transmembrane</keyword>
<name>A0A835GM65_SPOEX</name>
<protein>
    <submittedName>
        <fullName evidence="3">Uncharacterized protein</fullName>
    </submittedName>
</protein>
<keyword evidence="2" id="KW-1133">Transmembrane helix</keyword>
<feature type="region of interest" description="Disordered" evidence="1">
    <location>
        <begin position="553"/>
        <end position="572"/>
    </location>
</feature>
<evidence type="ECO:0000313" key="3">
    <source>
        <dbReference type="EMBL" id="KAF9419324.1"/>
    </source>
</evidence>
<gene>
    <name evidence="3" type="ORF">HW555_004088</name>
</gene>
<feature type="region of interest" description="Disordered" evidence="1">
    <location>
        <begin position="363"/>
        <end position="429"/>
    </location>
</feature>
<evidence type="ECO:0000256" key="2">
    <source>
        <dbReference type="SAM" id="Phobius"/>
    </source>
</evidence>
<dbReference type="AlphaFoldDB" id="A0A835GM65"/>
<dbReference type="Proteomes" id="UP000648187">
    <property type="component" value="Unassembled WGS sequence"/>
</dbReference>
<keyword evidence="4" id="KW-1185">Reference proteome</keyword>
<dbReference type="PANTHER" id="PTHR10773:SF19">
    <property type="match status" value="1"/>
</dbReference>